<evidence type="ECO:0008006" key="4">
    <source>
        <dbReference type="Google" id="ProtNLM"/>
    </source>
</evidence>
<evidence type="ECO:0000256" key="1">
    <source>
        <dbReference type="SAM" id="MobiDB-lite"/>
    </source>
</evidence>
<feature type="compositionally biased region" description="Polar residues" evidence="1">
    <location>
        <begin position="254"/>
        <end position="265"/>
    </location>
</feature>
<accession>A0A225VP14</accession>
<keyword evidence="3" id="KW-1185">Reference proteome</keyword>
<evidence type="ECO:0000313" key="3">
    <source>
        <dbReference type="Proteomes" id="UP000198211"/>
    </source>
</evidence>
<dbReference type="OrthoDB" id="116283at2759"/>
<name>A0A225VP14_9STRA</name>
<feature type="non-terminal residue" evidence="2">
    <location>
        <position position="1"/>
    </location>
</feature>
<dbReference type="EMBL" id="NBNE01004034">
    <property type="protein sequence ID" value="OWZ06280.1"/>
    <property type="molecule type" value="Genomic_DNA"/>
</dbReference>
<reference evidence="3" key="1">
    <citation type="submission" date="2017-03" db="EMBL/GenBank/DDBJ databases">
        <title>Phytopthora megakarya and P. palmivora, two closely related causual agents of cacao black pod achieved similar genome size and gene model numbers by different mechanisms.</title>
        <authorList>
            <person name="Ali S."/>
            <person name="Shao J."/>
            <person name="Larry D.J."/>
            <person name="Kronmiller B."/>
            <person name="Shen D."/>
            <person name="Strem M.D."/>
            <person name="Melnick R.L."/>
            <person name="Guiltinan M.J."/>
            <person name="Tyler B.M."/>
            <person name="Meinhardt L.W."/>
            <person name="Bailey B.A."/>
        </authorList>
    </citation>
    <scope>NUCLEOTIDE SEQUENCE [LARGE SCALE GENOMIC DNA]</scope>
    <source>
        <strain evidence="3">zdho120</strain>
    </source>
</reference>
<proteinExistence type="predicted"/>
<protein>
    <recommendedName>
        <fullName evidence="4">SWIM-type domain-containing protein</fullName>
    </recommendedName>
</protein>
<gene>
    <name evidence="2" type="ORF">PHMEG_00021487</name>
</gene>
<organism evidence="2 3">
    <name type="scientific">Phytophthora megakarya</name>
    <dbReference type="NCBI Taxonomy" id="4795"/>
    <lineage>
        <taxon>Eukaryota</taxon>
        <taxon>Sar</taxon>
        <taxon>Stramenopiles</taxon>
        <taxon>Oomycota</taxon>
        <taxon>Peronosporomycetes</taxon>
        <taxon>Peronosporales</taxon>
        <taxon>Peronosporaceae</taxon>
        <taxon>Phytophthora</taxon>
    </lineage>
</organism>
<dbReference type="AlphaFoldDB" id="A0A225VP14"/>
<sequence length="265" mass="29450">IGKGTDGDPFVLGVTRMSPLTRVNYLRGEELFPLFHTDATFKLSDLGYPVITCGFSDRSRSYHSAAILAVNARTHRKYELAFGCVTKRYLSAFKTKLRVDTELGAVEDAKFNAIQMWTHSAVVSTKAEEQVCVLHILEVCTDVTKWSTRQAHRHKMPVERWTIHAADNVCGCLMHPKCGICSHVVVARSVIGIGNGLDDKRMCGRASKKKRMQHNATAGQSTVETLATQPEREEESSKRSHPMSNGPEADMVMQPSNNTINLRCS</sequence>
<comment type="caution">
    <text evidence="2">The sequence shown here is derived from an EMBL/GenBank/DDBJ whole genome shotgun (WGS) entry which is preliminary data.</text>
</comment>
<dbReference type="Proteomes" id="UP000198211">
    <property type="component" value="Unassembled WGS sequence"/>
</dbReference>
<feature type="compositionally biased region" description="Polar residues" evidence="1">
    <location>
        <begin position="214"/>
        <end position="228"/>
    </location>
</feature>
<evidence type="ECO:0000313" key="2">
    <source>
        <dbReference type="EMBL" id="OWZ06280.1"/>
    </source>
</evidence>
<feature type="region of interest" description="Disordered" evidence="1">
    <location>
        <begin position="206"/>
        <end position="265"/>
    </location>
</feature>